<name>N6V1F8_9HYPH</name>
<dbReference type="InterPro" id="IPR023157">
    <property type="entry name" value="AGR-C-984p-like_sf"/>
</dbReference>
<accession>N6V1F8</accession>
<proteinExistence type="predicted"/>
<dbReference type="EMBL" id="AQHN01000084">
    <property type="protein sequence ID" value="ENN84957.1"/>
    <property type="molecule type" value="Genomic_DNA"/>
</dbReference>
<dbReference type="InterPro" id="IPR010626">
    <property type="entry name" value="DUF1217"/>
</dbReference>
<sequence>MADKKLTDFILVANNIDPKTVDKNTLKKAFTSDPEDAKGFLNSPAGQKFKAMVSVFNFDSKGNLTNSKISTSQNKGTRLATDDLYLHQSLESQQGASNDGVRLALYFQRKAPQVNSVYDIMADPALYNVIKTTFSLPSAMSNMDVTRQAKMLEKLFAVKDLHDPAKVNNLLKRFSAVYDAANGVNTNSPGSAILAGGSNIGMSADLLLSIAQLRSR</sequence>
<keyword evidence="2" id="KW-1185">Reference proteome</keyword>
<dbReference type="SUPFAM" id="SSF158837">
    <property type="entry name" value="AGR C 984p-like"/>
    <property type="match status" value="1"/>
</dbReference>
<dbReference type="STRING" id="363754.RHSP_82564"/>
<gene>
    <name evidence="1" type="ORF">RHSP_82564</name>
</gene>
<protein>
    <submittedName>
        <fullName evidence="1">Uncharacterized protein</fullName>
    </submittedName>
</protein>
<evidence type="ECO:0000313" key="2">
    <source>
        <dbReference type="Proteomes" id="UP000012429"/>
    </source>
</evidence>
<dbReference type="Gene3D" id="1.10.3700.10">
    <property type="entry name" value="AGR C 984p-like"/>
    <property type="match status" value="1"/>
</dbReference>
<dbReference type="PATRIC" id="fig|363754.4.peg.4998"/>
<organism evidence="1 2">
    <name type="scientific">Rhizobium freirei PRF 81</name>
    <dbReference type="NCBI Taxonomy" id="363754"/>
    <lineage>
        <taxon>Bacteria</taxon>
        <taxon>Pseudomonadati</taxon>
        <taxon>Pseudomonadota</taxon>
        <taxon>Alphaproteobacteria</taxon>
        <taxon>Hyphomicrobiales</taxon>
        <taxon>Rhizobiaceae</taxon>
        <taxon>Rhizobium/Agrobacterium group</taxon>
        <taxon>Rhizobium</taxon>
    </lineage>
</organism>
<dbReference type="Pfam" id="PF06748">
    <property type="entry name" value="DUF1217"/>
    <property type="match status" value="1"/>
</dbReference>
<reference evidence="1 2" key="1">
    <citation type="journal article" date="2012" name="BMC Genomics">
        <title>Genomic basis of broad host range and environmental adaptability of Rhizobium tropici CIAT 899 and Rhizobium sp. PRF 81 which are used in inoculants for common bean (Phaseolus vulgaris L.).</title>
        <authorList>
            <person name="Ormeno-Orrillo E."/>
            <person name="Menna P."/>
            <person name="Almeida L.G."/>
            <person name="Ollero F.J."/>
            <person name="Nicolas M.F."/>
            <person name="Pains Rodrigues E."/>
            <person name="Shigueyoshi Nakatani A."/>
            <person name="Silva Batista J.S."/>
            <person name="Oliveira Chueire L.M."/>
            <person name="Souza R.C."/>
            <person name="Ribeiro Vasconcelos A.T."/>
            <person name="Megias M."/>
            <person name="Hungria M."/>
            <person name="Martinez-Romero E."/>
        </authorList>
    </citation>
    <scope>NUCLEOTIDE SEQUENCE [LARGE SCALE GENOMIC DNA]</scope>
    <source>
        <strain evidence="1 2">PRF 81</strain>
    </source>
</reference>
<evidence type="ECO:0000313" key="1">
    <source>
        <dbReference type="EMBL" id="ENN84957.1"/>
    </source>
</evidence>
<dbReference type="Proteomes" id="UP000012429">
    <property type="component" value="Unassembled WGS sequence"/>
</dbReference>
<dbReference type="AlphaFoldDB" id="N6V1F8"/>
<comment type="caution">
    <text evidence="1">The sequence shown here is derived from an EMBL/GenBank/DDBJ whole genome shotgun (WGS) entry which is preliminary data.</text>
</comment>